<feature type="region of interest" description="Disordered" evidence="12">
    <location>
        <begin position="1"/>
        <end position="21"/>
    </location>
</feature>
<dbReference type="InterPro" id="IPR006171">
    <property type="entry name" value="TOPRIM_dom"/>
</dbReference>
<dbReference type="InterPro" id="IPR001241">
    <property type="entry name" value="Topo_IIA"/>
</dbReference>
<dbReference type="SUPFAM" id="SSF56719">
    <property type="entry name" value="Type II DNA topoisomerase"/>
    <property type="match status" value="1"/>
</dbReference>
<evidence type="ECO:0000313" key="14">
    <source>
        <dbReference type="EMBL" id="UYP48299.1"/>
    </source>
</evidence>
<keyword evidence="15" id="KW-1185">Reference proteome</keyword>
<keyword evidence="11 14" id="KW-0413">Isomerase</keyword>
<dbReference type="NCBIfam" id="NF011501">
    <property type="entry name" value="PRK14939.1"/>
    <property type="match status" value="1"/>
</dbReference>
<reference evidence="14" key="1">
    <citation type="submission" date="2022-09" db="EMBL/GenBank/DDBJ databases">
        <title>Actin cytoskeleton and complex cell architecture in an #Asgard archaeon.</title>
        <authorList>
            <person name="Ponce Toledo R.I."/>
            <person name="Schleper C."/>
            <person name="Rodrigues Oliveira T."/>
            <person name="Wollweber F."/>
            <person name="Xu J."/>
            <person name="Rittmann S."/>
            <person name="Klingl A."/>
            <person name="Pilhofer M."/>
        </authorList>
    </citation>
    <scope>NUCLEOTIDE SEQUENCE</scope>
    <source>
        <strain evidence="14">B-35</strain>
    </source>
</reference>
<dbReference type="Pfam" id="PF00204">
    <property type="entry name" value="DNA_gyraseB"/>
    <property type="match status" value="1"/>
</dbReference>
<dbReference type="EC" id="5.6.2.2" evidence="4"/>
<dbReference type="InterPro" id="IPR020568">
    <property type="entry name" value="Ribosomal_Su5_D2-typ_SF"/>
</dbReference>
<accession>A0ABY6I0S3</accession>
<evidence type="ECO:0000256" key="12">
    <source>
        <dbReference type="SAM" id="MobiDB-lite"/>
    </source>
</evidence>
<keyword evidence="10" id="KW-0238">DNA-binding</keyword>
<evidence type="ECO:0000256" key="7">
    <source>
        <dbReference type="ARBA" id="ARBA00022840"/>
    </source>
</evidence>
<dbReference type="Gene3D" id="3.30.565.10">
    <property type="entry name" value="Histidine kinase-like ATPase, C-terminal domain"/>
    <property type="match status" value="1"/>
</dbReference>
<dbReference type="CDD" id="cd00822">
    <property type="entry name" value="TopoII_Trans_DNA_gyrase"/>
    <property type="match status" value="1"/>
</dbReference>
<dbReference type="Pfam" id="PF00986">
    <property type="entry name" value="DNA_gyraseB_C"/>
    <property type="match status" value="1"/>
</dbReference>
<dbReference type="Gene3D" id="3.30.230.10">
    <property type="match status" value="1"/>
</dbReference>
<dbReference type="EMBL" id="CP104013">
    <property type="protein sequence ID" value="UYP48299.1"/>
    <property type="molecule type" value="Genomic_DNA"/>
</dbReference>
<evidence type="ECO:0000313" key="15">
    <source>
        <dbReference type="Proteomes" id="UP001208689"/>
    </source>
</evidence>
<dbReference type="Pfam" id="PF02518">
    <property type="entry name" value="HATPase_c"/>
    <property type="match status" value="1"/>
</dbReference>
<evidence type="ECO:0000256" key="11">
    <source>
        <dbReference type="ARBA" id="ARBA00023235"/>
    </source>
</evidence>
<dbReference type="InterPro" id="IPR013759">
    <property type="entry name" value="Topo_IIA_B_C"/>
</dbReference>
<evidence type="ECO:0000259" key="13">
    <source>
        <dbReference type="PROSITE" id="PS50880"/>
    </source>
</evidence>
<gene>
    <name evidence="14" type="ORF">NEF87_004584</name>
</gene>
<dbReference type="PROSITE" id="PS00177">
    <property type="entry name" value="TOPOISOMERASE_II"/>
    <property type="match status" value="1"/>
</dbReference>
<comment type="catalytic activity">
    <reaction evidence="1">
        <text>ATP-dependent breakage, passage and rejoining of double-stranded DNA.</text>
        <dbReference type="EC" id="5.6.2.2"/>
    </reaction>
</comment>
<dbReference type="CDD" id="cd03366">
    <property type="entry name" value="TOPRIM_TopoIIA_GyrB"/>
    <property type="match status" value="1"/>
</dbReference>
<evidence type="ECO:0000256" key="9">
    <source>
        <dbReference type="ARBA" id="ARBA00023029"/>
    </source>
</evidence>
<evidence type="ECO:0000256" key="8">
    <source>
        <dbReference type="ARBA" id="ARBA00022842"/>
    </source>
</evidence>
<dbReference type="SUPFAM" id="SSF54211">
    <property type="entry name" value="Ribosomal protein S5 domain 2-like"/>
    <property type="match status" value="1"/>
</dbReference>
<proteinExistence type="inferred from homology"/>
<dbReference type="SMART" id="SM00433">
    <property type="entry name" value="TOP2c"/>
    <property type="match status" value="1"/>
</dbReference>
<dbReference type="GO" id="GO:0003918">
    <property type="term" value="F:DNA topoisomerase type II (double strand cut, ATP-hydrolyzing) activity"/>
    <property type="evidence" value="ECO:0007669"/>
    <property type="project" value="UniProtKB-EC"/>
</dbReference>
<feature type="domain" description="Toprim" evidence="13">
    <location>
        <begin position="447"/>
        <end position="574"/>
    </location>
</feature>
<dbReference type="SMART" id="SM00387">
    <property type="entry name" value="HATPase_c"/>
    <property type="match status" value="1"/>
</dbReference>
<evidence type="ECO:0000256" key="2">
    <source>
        <dbReference type="ARBA" id="ARBA00001946"/>
    </source>
</evidence>
<evidence type="ECO:0000256" key="10">
    <source>
        <dbReference type="ARBA" id="ARBA00023125"/>
    </source>
</evidence>
<dbReference type="InterPro" id="IPR002288">
    <property type="entry name" value="DNA_gyrase_B_C"/>
</dbReference>
<dbReference type="Gene3D" id="3.40.50.670">
    <property type="match status" value="1"/>
</dbReference>
<comment type="similarity">
    <text evidence="3">Belongs to the type II topoisomerase GyrB family.</text>
</comment>
<feature type="compositionally biased region" description="Polar residues" evidence="12">
    <location>
        <begin position="1"/>
        <end position="15"/>
    </location>
</feature>
<dbReference type="Proteomes" id="UP001208689">
    <property type="component" value="Chromosome"/>
</dbReference>
<dbReference type="PANTHER" id="PTHR45866:SF1">
    <property type="entry name" value="DNA GYRASE SUBUNIT B, MITOCHONDRIAL"/>
    <property type="match status" value="1"/>
</dbReference>
<sequence>MNPTNNEPSDSNILENETDKNTLSDEYDANNIVVLEGLDGVRKRPAMYIGSTGKRGFHHLAFEVIDNSIDEVIGGFCTKITVILEKDNSCRIIDNGRGIPVDIHPTKKVSTLEVVFSSLHSGGKFDKKSYAVSGGLHGVGLAVVNACSEWAVVRVCRDGQIHTVKMGKGHIHGHVTISEGNCYEDDSWTEVTFYPDKEIFTSIPDEEYHFDYVYLANRLRDLSYLNTIEIEIIDKRGEEEKRETFYHENGTSDFVRYLNAAKKPINSEPIRLIKEKDGVVMELAFQYNETYNELIQCYVNNINTVEGGTHLVGFKSALTRIFNNYIKAHPRDYKNEKALKGTDVREGLVAVLAVRVPEPQFEGQTKTKLGNPEVKTIVSEIVYDEISHYFDSHPSQAKSIVQKSILAQRARVASQKARELTRRKSALDGLRLPGKLADCSSKKPEDCEIFIVEGDSAGGSAKQGRDRATQAILPLRGKILNVEKARLAKILSNKEIAAMIKAIGVGIQESQEIDDEDDDGGITFDISHLRYHKIIIMCDADVDGHHIETLLLTFFFRFMRPLVDAGHIYLAVPPIYKIVHNKKFKYLYIADEAKLLADELHKFQVEHNISDISKIKVQRFKGLGEMNPEELWDTTMEPSSRRLHRASYEDFASTDNMFSVLMGSEVEPRRKYIMDNYDKVQALDI</sequence>
<dbReference type="InterPro" id="IPR014721">
    <property type="entry name" value="Ribsml_uS5_D2-typ_fold_subgr"/>
</dbReference>
<evidence type="ECO:0000256" key="3">
    <source>
        <dbReference type="ARBA" id="ARBA00010708"/>
    </source>
</evidence>
<comment type="cofactor">
    <cofactor evidence="2">
        <name>Mg(2+)</name>
        <dbReference type="ChEBI" id="CHEBI:18420"/>
    </cofactor>
</comment>
<dbReference type="InterPro" id="IPR036890">
    <property type="entry name" value="HATPase_C_sf"/>
</dbReference>
<keyword evidence="8" id="KW-0460">Magnesium</keyword>
<keyword evidence="9" id="KW-0799">Topoisomerase</keyword>
<dbReference type="InterPro" id="IPR034160">
    <property type="entry name" value="TOPRIM_GyrB"/>
</dbReference>
<evidence type="ECO:0000256" key="5">
    <source>
        <dbReference type="ARBA" id="ARBA00022723"/>
    </source>
</evidence>
<keyword evidence="7" id="KW-0067">ATP-binding</keyword>
<dbReference type="InterPro" id="IPR018522">
    <property type="entry name" value="TopoIIA_CS"/>
</dbReference>
<evidence type="ECO:0000256" key="6">
    <source>
        <dbReference type="ARBA" id="ARBA00022741"/>
    </source>
</evidence>
<protein>
    <recommendedName>
        <fullName evidence="4">DNA topoisomerase (ATP-hydrolyzing)</fullName>
        <ecNumber evidence="4">5.6.2.2</ecNumber>
    </recommendedName>
</protein>
<keyword evidence="6" id="KW-0547">Nucleotide-binding</keyword>
<dbReference type="PRINTS" id="PR01159">
    <property type="entry name" value="DNAGYRASEB"/>
</dbReference>
<evidence type="ECO:0000256" key="4">
    <source>
        <dbReference type="ARBA" id="ARBA00012895"/>
    </source>
</evidence>
<dbReference type="PRINTS" id="PR00418">
    <property type="entry name" value="TPI2FAMILY"/>
</dbReference>
<name>A0ABY6I0S3_9ARCH</name>
<dbReference type="SUPFAM" id="SSF55874">
    <property type="entry name" value="ATPase domain of HSP90 chaperone/DNA topoisomerase II/histidine kinase"/>
    <property type="match status" value="1"/>
</dbReference>
<dbReference type="PANTHER" id="PTHR45866">
    <property type="entry name" value="DNA GYRASE/TOPOISOMERASE SUBUNIT B"/>
    <property type="match status" value="1"/>
</dbReference>
<organism evidence="14 15">
    <name type="scientific">Candidatus Lokiarchaeum ossiferum</name>
    <dbReference type="NCBI Taxonomy" id="2951803"/>
    <lineage>
        <taxon>Archaea</taxon>
        <taxon>Promethearchaeati</taxon>
        <taxon>Promethearchaeota</taxon>
        <taxon>Promethearchaeia</taxon>
        <taxon>Promethearchaeales</taxon>
        <taxon>Promethearchaeaceae</taxon>
        <taxon>Candidatus Lokiarchaeum</taxon>
    </lineage>
</organism>
<dbReference type="InterPro" id="IPR000565">
    <property type="entry name" value="Topo_IIA_B"/>
</dbReference>
<dbReference type="InterPro" id="IPR013760">
    <property type="entry name" value="Topo_IIA-like_dom_sf"/>
</dbReference>
<dbReference type="PROSITE" id="PS50880">
    <property type="entry name" value="TOPRIM"/>
    <property type="match status" value="1"/>
</dbReference>
<evidence type="ECO:0000256" key="1">
    <source>
        <dbReference type="ARBA" id="ARBA00000185"/>
    </source>
</evidence>
<keyword evidence="5" id="KW-0479">Metal-binding</keyword>
<dbReference type="CDD" id="cd16928">
    <property type="entry name" value="HATPase_GyrB-like"/>
    <property type="match status" value="1"/>
</dbReference>
<dbReference type="InterPro" id="IPR013506">
    <property type="entry name" value="Topo_IIA_bsu_dom2"/>
</dbReference>
<dbReference type="InterPro" id="IPR003594">
    <property type="entry name" value="HATPase_dom"/>
</dbReference>
<dbReference type="NCBIfam" id="NF004189">
    <property type="entry name" value="PRK05644.1"/>
    <property type="match status" value="1"/>
</dbReference>
<dbReference type="Pfam" id="PF01751">
    <property type="entry name" value="Toprim"/>
    <property type="match status" value="1"/>
</dbReference>